<dbReference type="PANTHER" id="PTHR31170">
    <property type="entry name" value="BNAC04G53230D PROTEIN"/>
    <property type="match status" value="1"/>
</dbReference>
<dbReference type="EMBL" id="JAXQNO010000024">
    <property type="protein sequence ID" value="KAK4762690.1"/>
    <property type="molecule type" value="Genomic_DNA"/>
</dbReference>
<proteinExistence type="predicted"/>
<keyword evidence="1" id="KW-0472">Membrane</keyword>
<dbReference type="Proteomes" id="UP001346149">
    <property type="component" value="Unassembled WGS sequence"/>
</dbReference>
<name>A0AAN7K8I0_TRANT</name>
<gene>
    <name evidence="2" type="ORF">SAY86_008458</name>
</gene>
<reference evidence="2 3" key="1">
    <citation type="journal article" date="2023" name="Hortic Res">
        <title>Pangenome of water caltrop reveals structural variations and asymmetric subgenome divergence after allopolyploidization.</title>
        <authorList>
            <person name="Zhang X."/>
            <person name="Chen Y."/>
            <person name="Wang L."/>
            <person name="Yuan Y."/>
            <person name="Fang M."/>
            <person name="Shi L."/>
            <person name="Lu R."/>
            <person name="Comes H.P."/>
            <person name="Ma Y."/>
            <person name="Chen Y."/>
            <person name="Huang G."/>
            <person name="Zhou Y."/>
            <person name="Zheng Z."/>
            <person name="Qiu Y."/>
        </authorList>
    </citation>
    <scope>NUCLEOTIDE SEQUENCE [LARGE SCALE GENOMIC DNA]</scope>
    <source>
        <strain evidence="2">F231</strain>
    </source>
</reference>
<keyword evidence="1" id="KW-0812">Transmembrane</keyword>
<keyword evidence="1" id="KW-1133">Transmembrane helix</keyword>
<feature type="transmembrane region" description="Helical" evidence="1">
    <location>
        <begin position="457"/>
        <end position="478"/>
    </location>
</feature>
<dbReference type="Pfam" id="PF03140">
    <property type="entry name" value="DUF247"/>
    <property type="match status" value="1"/>
</dbReference>
<accession>A0AAN7K8I0</accession>
<keyword evidence="3" id="KW-1185">Reference proteome</keyword>
<sequence length="486" mass="56692">MDSFKTRMEGKLNRVDESPQKSYIFKVHHLLRKINEKAYSPVLISIGPYHYERRQHDLRFMEQHKWRYLNDMITRKVEESGGTSRDELLSRCFEILEGHEDRARGYYAEAVPLGKEEFIEMMLVDSCFIIEYFWKCESPERWEDDPLFQADWIGNCLSRDLVLIENQVPFLVLTKLLSVIGPWPDQDQDDLAAVKSLVLAAVKYLPIYQHLGPIQGKIAHNFAVESFPHLVQQGIFKNDGKIMPKIKLLWISRDPSTTKERENLNIKHLLDLVRKFMLIDETLLINSGTTQCVNQQPQRDQDEEAQKPIHSASKLREFGVQLKGVDNRKFYDIKFEKGVLEIPVLLIDDGTECYFRNIIAYEQHASDLSARVSDYMYFMDNLIDSSKDIELLRHEGIINSLLGDDTEIATMINKMGSNITIKQDYYEKVRNDLSKHCKQRRHSWIASLRMNYLSSPWTILSTIAAIILLLLTLMQTIYTTLSYYHA</sequence>
<evidence type="ECO:0000313" key="3">
    <source>
        <dbReference type="Proteomes" id="UP001346149"/>
    </source>
</evidence>
<dbReference type="AlphaFoldDB" id="A0AAN7K8I0"/>
<protein>
    <submittedName>
        <fullName evidence="2">Uncharacterized protein</fullName>
    </submittedName>
</protein>
<dbReference type="InterPro" id="IPR004158">
    <property type="entry name" value="DUF247_pln"/>
</dbReference>
<evidence type="ECO:0000313" key="2">
    <source>
        <dbReference type="EMBL" id="KAK4762690.1"/>
    </source>
</evidence>
<organism evidence="2 3">
    <name type="scientific">Trapa natans</name>
    <name type="common">Water chestnut</name>
    <dbReference type="NCBI Taxonomy" id="22666"/>
    <lineage>
        <taxon>Eukaryota</taxon>
        <taxon>Viridiplantae</taxon>
        <taxon>Streptophyta</taxon>
        <taxon>Embryophyta</taxon>
        <taxon>Tracheophyta</taxon>
        <taxon>Spermatophyta</taxon>
        <taxon>Magnoliopsida</taxon>
        <taxon>eudicotyledons</taxon>
        <taxon>Gunneridae</taxon>
        <taxon>Pentapetalae</taxon>
        <taxon>rosids</taxon>
        <taxon>malvids</taxon>
        <taxon>Myrtales</taxon>
        <taxon>Lythraceae</taxon>
        <taxon>Trapa</taxon>
    </lineage>
</organism>
<dbReference type="PANTHER" id="PTHR31170:SF17">
    <property type="match status" value="1"/>
</dbReference>
<evidence type="ECO:0000256" key="1">
    <source>
        <dbReference type="SAM" id="Phobius"/>
    </source>
</evidence>
<comment type="caution">
    <text evidence="2">The sequence shown here is derived from an EMBL/GenBank/DDBJ whole genome shotgun (WGS) entry which is preliminary data.</text>
</comment>